<feature type="region of interest" description="Disordered" evidence="1">
    <location>
        <begin position="203"/>
        <end position="370"/>
    </location>
</feature>
<feature type="region of interest" description="Disordered" evidence="1">
    <location>
        <begin position="524"/>
        <end position="640"/>
    </location>
</feature>
<feature type="compositionally biased region" description="Basic residues" evidence="1">
    <location>
        <begin position="232"/>
        <end position="247"/>
    </location>
</feature>
<dbReference type="OrthoDB" id="5325276at2759"/>
<gene>
    <name evidence="2" type="ORF">CDD82_1931</name>
</gene>
<keyword evidence="3" id="KW-1185">Reference proteome</keyword>
<sequence length="659" mass="71019">MGLISFLARRNEADRHPEPVLSHDGYRGSIASTSARGLSLASNGSSRQQQDALRGTEAALSQSRLASPVKPFFLGIRHESISSLRDAAHQAYTHPKATRDSMSSFQLRSRRLSRLDTDSRSIAPSVRSLAAYSAAESATSRIGRHVDILDAQGELRPYDFKSRIQAAGTRDYGEDVAERNMGQNAVDVQSPAAQAYYASAAGATTAAPGKRANRASIMSNASSSRQSSGTARRSKQAHGSKRTRRAKSTASQSCTEQAGSQSEDERPGLGAQTSASSLQSASAPHVPRFRPPHLPPVSPKDTSHREPEQRAWRQRRVMEAQQPAAGMDSSDEGSVSDSAPAPSVSSYRDERARKTSRHSALPNWRSPWSHFHRDPFGAGDSRGSVAHSRDASWRSFSSQARAMTGDGGAAGPKASLRQWSISSVTPTTEMSDHSSNPAARPRSTHTANTSVDMSYGAMAAAACGGSPDFNLDDCDLSTDSDADSLMDRGRHAESLLFTDAVFGDLGNNLPGLFDSGPSPSCVKCAAATRPPRASSPPAPRLRQLSAPPQNLWRRRDRLRSLGYEYDTDESDSDANGHGPAVQPKRGRTTTQRPALATMRYRVDSRIDEDDEEQVDVRAQTLRPPGKARSKARLQSRHRARAGIEPVLEDCEGGNVADVE</sequence>
<feature type="compositionally biased region" description="Low complexity" evidence="1">
    <location>
        <begin position="271"/>
        <end position="283"/>
    </location>
</feature>
<evidence type="ECO:0000256" key="1">
    <source>
        <dbReference type="SAM" id="MobiDB-lite"/>
    </source>
</evidence>
<comment type="caution">
    <text evidence="2">The sequence shown here is derived from an EMBL/GenBank/DDBJ whole genome shotgun (WGS) entry which is preliminary data.</text>
</comment>
<reference evidence="2 3" key="1">
    <citation type="submission" date="2017-06" db="EMBL/GenBank/DDBJ databases">
        <title>Ant-infecting Ophiocordyceps genomes reveal a high diversity of potential behavioral manipulation genes and a possible major role for enterotoxins.</title>
        <authorList>
            <person name="De Bekker C."/>
            <person name="Evans H.C."/>
            <person name="Brachmann A."/>
            <person name="Hughes D.P."/>
        </authorList>
    </citation>
    <scope>NUCLEOTIDE SEQUENCE [LARGE SCALE GENOMIC DNA]</scope>
    <source>
        <strain evidence="2 3">1348a</strain>
    </source>
</reference>
<feature type="compositionally biased region" description="Polar residues" evidence="1">
    <location>
        <begin position="248"/>
        <end position="261"/>
    </location>
</feature>
<protein>
    <submittedName>
        <fullName evidence="2">Uncharacterized protein</fullName>
    </submittedName>
</protein>
<feature type="compositionally biased region" description="Polar residues" evidence="1">
    <location>
        <begin position="216"/>
        <end position="231"/>
    </location>
</feature>
<dbReference type="AlphaFoldDB" id="A0A2C5Y600"/>
<dbReference type="Proteomes" id="UP000224854">
    <property type="component" value="Unassembled WGS sequence"/>
</dbReference>
<dbReference type="EMBL" id="NJEU01001629">
    <property type="protein sequence ID" value="PHH63053.1"/>
    <property type="molecule type" value="Genomic_DNA"/>
</dbReference>
<accession>A0A2C5Y600</accession>
<proteinExistence type="predicted"/>
<organism evidence="2 3">
    <name type="scientific">Ophiocordyceps australis</name>
    <dbReference type="NCBI Taxonomy" id="1399860"/>
    <lineage>
        <taxon>Eukaryota</taxon>
        <taxon>Fungi</taxon>
        <taxon>Dikarya</taxon>
        <taxon>Ascomycota</taxon>
        <taxon>Pezizomycotina</taxon>
        <taxon>Sordariomycetes</taxon>
        <taxon>Hypocreomycetidae</taxon>
        <taxon>Hypocreales</taxon>
        <taxon>Ophiocordycipitaceae</taxon>
        <taxon>Ophiocordyceps</taxon>
    </lineage>
</organism>
<feature type="compositionally biased region" description="Basic residues" evidence="1">
    <location>
        <begin position="625"/>
        <end position="640"/>
    </location>
</feature>
<evidence type="ECO:0000313" key="3">
    <source>
        <dbReference type="Proteomes" id="UP000224854"/>
    </source>
</evidence>
<feature type="compositionally biased region" description="Basic and acidic residues" evidence="1">
    <location>
        <begin position="301"/>
        <end position="311"/>
    </location>
</feature>
<evidence type="ECO:0000313" key="2">
    <source>
        <dbReference type="EMBL" id="PHH63053.1"/>
    </source>
</evidence>
<feature type="compositionally biased region" description="Polar residues" evidence="1">
    <location>
        <begin position="424"/>
        <end position="437"/>
    </location>
</feature>
<name>A0A2C5Y600_9HYPO</name>
<feature type="compositionally biased region" description="Low complexity" evidence="1">
    <location>
        <begin position="335"/>
        <end position="346"/>
    </location>
</feature>
<feature type="region of interest" description="Disordered" evidence="1">
    <location>
        <begin position="424"/>
        <end position="448"/>
    </location>
</feature>